<dbReference type="EMBL" id="DXEU01000139">
    <property type="protein sequence ID" value="HIX52681.1"/>
    <property type="molecule type" value="Genomic_DNA"/>
</dbReference>
<evidence type="ECO:0000313" key="3">
    <source>
        <dbReference type="EMBL" id="HIX52681.1"/>
    </source>
</evidence>
<feature type="coiled-coil region" evidence="1">
    <location>
        <begin position="105"/>
        <end position="132"/>
    </location>
</feature>
<keyword evidence="2" id="KW-0472">Membrane</keyword>
<proteinExistence type="predicted"/>
<reference evidence="3" key="2">
    <citation type="submission" date="2021-04" db="EMBL/GenBank/DDBJ databases">
        <authorList>
            <person name="Gilroy R."/>
        </authorList>
    </citation>
    <scope>NUCLEOTIDE SEQUENCE</scope>
    <source>
        <strain evidence="3">ChiGjej4B4-12881</strain>
    </source>
</reference>
<evidence type="ECO:0000256" key="2">
    <source>
        <dbReference type="SAM" id="Phobius"/>
    </source>
</evidence>
<comment type="caution">
    <text evidence="3">The sequence shown here is derived from an EMBL/GenBank/DDBJ whole genome shotgun (WGS) entry which is preliminary data.</text>
</comment>
<reference evidence="3" key="1">
    <citation type="journal article" date="2021" name="PeerJ">
        <title>Extensive microbial diversity within the chicken gut microbiome revealed by metagenomics and culture.</title>
        <authorList>
            <person name="Gilroy R."/>
            <person name="Ravi A."/>
            <person name="Getino M."/>
            <person name="Pursley I."/>
            <person name="Horton D.L."/>
            <person name="Alikhan N.F."/>
            <person name="Baker D."/>
            <person name="Gharbi K."/>
            <person name="Hall N."/>
            <person name="Watson M."/>
            <person name="Adriaenssens E.M."/>
            <person name="Foster-Nyarko E."/>
            <person name="Jarju S."/>
            <person name="Secka A."/>
            <person name="Antonio M."/>
            <person name="Oren A."/>
            <person name="Chaudhuri R.R."/>
            <person name="La Ragione R."/>
            <person name="Hildebrand F."/>
            <person name="Pallen M.J."/>
        </authorList>
    </citation>
    <scope>NUCLEOTIDE SEQUENCE</scope>
    <source>
        <strain evidence="3">ChiGjej4B4-12881</strain>
    </source>
</reference>
<accession>A0A9D1W548</accession>
<keyword evidence="2" id="KW-0812">Transmembrane</keyword>
<dbReference type="AlphaFoldDB" id="A0A9D1W548"/>
<evidence type="ECO:0000256" key="1">
    <source>
        <dbReference type="SAM" id="Coils"/>
    </source>
</evidence>
<gene>
    <name evidence="3" type="ORF">IAA28_07740</name>
</gene>
<dbReference type="Proteomes" id="UP000886780">
    <property type="component" value="Unassembled WGS sequence"/>
</dbReference>
<name>A0A9D1W548_9FIRM</name>
<protein>
    <submittedName>
        <fullName evidence="3">Uncharacterized protein</fullName>
    </submittedName>
</protein>
<evidence type="ECO:0000313" key="4">
    <source>
        <dbReference type="Proteomes" id="UP000886780"/>
    </source>
</evidence>
<feature type="transmembrane region" description="Helical" evidence="2">
    <location>
        <begin position="39"/>
        <end position="60"/>
    </location>
</feature>
<sequence>MLNEDKIELMTGIAMFEKQEEKQIAAAGRMFKRDFVGRHMLHAFLRFTAAAALIGGVWAMCSIDRLLSTASLDEFMSLGGIACVWYAAGLIIYLLVTRSVYSRRYDEASRALRAYMAKLRRLRKRYEFQDRKKELTKGGRHHDGASGV</sequence>
<keyword evidence="2" id="KW-1133">Transmembrane helix</keyword>
<organism evidence="3 4">
    <name type="scientific">Candidatus Lachnoclostridium stercoripullorum</name>
    <dbReference type="NCBI Taxonomy" id="2838635"/>
    <lineage>
        <taxon>Bacteria</taxon>
        <taxon>Bacillati</taxon>
        <taxon>Bacillota</taxon>
        <taxon>Clostridia</taxon>
        <taxon>Lachnospirales</taxon>
        <taxon>Lachnospiraceae</taxon>
    </lineage>
</organism>
<keyword evidence="1" id="KW-0175">Coiled coil</keyword>
<feature type="transmembrane region" description="Helical" evidence="2">
    <location>
        <begin position="75"/>
        <end position="96"/>
    </location>
</feature>